<accession>A0ABY4PH89</accession>
<comment type="function">
    <text evidence="6">Ligates lysine onto the cytidine present at position 34 of the AUA codon-specific tRNA(Ile) that contains the anticodon CAU, in an ATP-dependent manner. Cytidine is converted to lysidine, thus changing the amino acid specificity of the tRNA from methionine to isoleucine.</text>
</comment>
<gene>
    <name evidence="6 8" type="primary">tilS</name>
    <name evidence="8" type="ORF">MOO46_07180</name>
</gene>
<reference evidence="8 9" key="1">
    <citation type="journal article" date="2022" name="Int. J. Syst. Evol. Microbiol.">
        <title>Apilactobacillus apisilvae sp. nov., Nicolia spurrieriana gen. nov. sp. nov., Bombilactobacillus folatiphilus sp. nov. and Bombilactobacillus thymidiniphilus sp. nov., four new lactic acid bacterial isolates from stingless bees Tetragonula carbonaria and Austroplebeia australis.</title>
        <authorList>
            <person name="Oliphant S.A."/>
            <person name="Watson-Haigh N.S."/>
            <person name="Sumby K.M."/>
            <person name="Gardner J."/>
            <person name="Groom S."/>
            <person name="Jiranek V."/>
        </authorList>
    </citation>
    <scope>NUCLEOTIDE SEQUENCE [LARGE SCALE GENOMIC DNA]</scope>
    <source>
        <strain evidence="8 9">SG5_A10</strain>
    </source>
</reference>
<keyword evidence="2 6" id="KW-0819">tRNA processing</keyword>
<evidence type="ECO:0000259" key="7">
    <source>
        <dbReference type="Pfam" id="PF01171"/>
    </source>
</evidence>
<evidence type="ECO:0000256" key="3">
    <source>
        <dbReference type="ARBA" id="ARBA00022741"/>
    </source>
</evidence>
<evidence type="ECO:0000256" key="1">
    <source>
        <dbReference type="ARBA" id="ARBA00022598"/>
    </source>
</evidence>
<comment type="subcellular location">
    <subcellularLocation>
        <location evidence="6">Cytoplasm</location>
    </subcellularLocation>
</comment>
<dbReference type="PANTHER" id="PTHR43033">
    <property type="entry name" value="TRNA(ILE)-LYSIDINE SYNTHASE-RELATED"/>
    <property type="match status" value="1"/>
</dbReference>
<protein>
    <recommendedName>
        <fullName evidence="6">tRNA(Ile)-lysidine synthase</fullName>
        <ecNumber evidence="6">6.3.4.19</ecNumber>
    </recommendedName>
    <alternativeName>
        <fullName evidence="6">tRNA(Ile)-2-lysyl-cytidine synthase</fullName>
    </alternativeName>
    <alternativeName>
        <fullName evidence="6">tRNA(Ile)-lysidine synthetase</fullName>
    </alternativeName>
</protein>
<evidence type="ECO:0000256" key="6">
    <source>
        <dbReference type="HAMAP-Rule" id="MF_01161"/>
    </source>
</evidence>
<feature type="domain" description="tRNA(Ile)-lysidine/2-thiocytidine synthase N-terminal" evidence="7">
    <location>
        <begin position="26"/>
        <end position="207"/>
    </location>
</feature>
<dbReference type="Gene3D" id="3.40.50.620">
    <property type="entry name" value="HUPs"/>
    <property type="match status" value="1"/>
</dbReference>
<sequence>MQDGETLSTQFFNLITNNEWFSPLDKVVIGVSAGVDSMVLLYLMTHLPDNVRPKIIVAHINHKLRLQSEKEQSYIESFCKNNDLQCEIGIWEQKNHPTNGIENFARQYRYSFFKKIMTKYSANYLLTAHHLNDQSETILMKLIRGSYVKQISGIQRIRKFNNGFLLRPLLDFKKSELKQYAIEKHIKWFEDSTNQELDVQRNRVRHQIIPMMEKENPQVIKHLGNFSKQLNQIIDTNNDLIFRLLDQLKLPDGGYNLELFNGYSKNVKFSILETILNPINNPALANNNNMYNIIEILSADSKPQLKIDLSNEYQIYKSYNKFGLLNKNNNVNLLKSDNFVVPLNQWFTTLDGKSVLFTDKEIKSVDKYSRVSIFSLSADDFPLSVRLTDKKDKITLKSGGHQFAKRIFINKKVPNDLRKTAQTLLTAKGKVLSILGYSESTILNHSNKRYNLIIK</sequence>
<keyword evidence="6" id="KW-0963">Cytoplasm</keyword>
<organism evidence="8 9">
    <name type="scientific">Apilactobacillus apisilvae</name>
    <dbReference type="NCBI Taxonomy" id="2923364"/>
    <lineage>
        <taxon>Bacteria</taxon>
        <taxon>Bacillati</taxon>
        <taxon>Bacillota</taxon>
        <taxon>Bacilli</taxon>
        <taxon>Lactobacillales</taxon>
        <taxon>Lactobacillaceae</taxon>
        <taxon>Apilactobacillus</taxon>
    </lineage>
</organism>
<evidence type="ECO:0000256" key="5">
    <source>
        <dbReference type="ARBA" id="ARBA00048539"/>
    </source>
</evidence>
<dbReference type="HAMAP" id="MF_01161">
    <property type="entry name" value="tRNA_Ile_lys_synt"/>
    <property type="match status" value="1"/>
</dbReference>
<dbReference type="SUPFAM" id="SSF52402">
    <property type="entry name" value="Adenine nucleotide alpha hydrolases-like"/>
    <property type="match status" value="1"/>
</dbReference>
<keyword evidence="3" id="KW-0547">Nucleotide-binding</keyword>
<keyword evidence="9" id="KW-1185">Reference proteome</keyword>
<evidence type="ECO:0000256" key="2">
    <source>
        <dbReference type="ARBA" id="ARBA00022694"/>
    </source>
</evidence>
<dbReference type="Proteomes" id="UP000831859">
    <property type="component" value="Chromosome"/>
</dbReference>
<dbReference type="InterPro" id="IPR011063">
    <property type="entry name" value="TilS/TtcA_N"/>
</dbReference>
<dbReference type="EC" id="6.3.4.19" evidence="6"/>
<keyword evidence="4" id="KW-0067">ATP-binding</keyword>
<dbReference type="Pfam" id="PF01171">
    <property type="entry name" value="ATP_bind_3"/>
    <property type="match status" value="1"/>
</dbReference>
<dbReference type="InterPro" id="IPR014729">
    <property type="entry name" value="Rossmann-like_a/b/a_fold"/>
</dbReference>
<dbReference type="InterPro" id="IPR012094">
    <property type="entry name" value="tRNA_Ile_lys_synt"/>
</dbReference>
<dbReference type="GO" id="GO:0032267">
    <property type="term" value="F:tRNA(Ile)-lysidine synthase activity"/>
    <property type="evidence" value="ECO:0007669"/>
    <property type="project" value="UniProtKB-EC"/>
</dbReference>
<dbReference type="PANTHER" id="PTHR43033:SF1">
    <property type="entry name" value="TRNA(ILE)-LYSIDINE SYNTHASE-RELATED"/>
    <property type="match status" value="1"/>
</dbReference>
<keyword evidence="1 6" id="KW-0436">Ligase</keyword>
<evidence type="ECO:0000313" key="8">
    <source>
        <dbReference type="EMBL" id="UQS85013.1"/>
    </source>
</evidence>
<dbReference type="RefSeq" id="WP_249510992.1">
    <property type="nucleotide sequence ID" value="NZ_CP093362.1"/>
</dbReference>
<evidence type="ECO:0000256" key="4">
    <source>
        <dbReference type="ARBA" id="ARBA00022840"/>
    </source>
</evidence>
<comment type="caution">
    <text evidence="6">Lacks conserved residue(s) required for the propagation of feature annotation.</text>
</comment>
<comment type="catalytic activity">
    <reaction evidence="5 6">
        <text>cytidine(34) in tRNA(Ile2) + L-lysine + ATP = lysidine(34) in tRNA(Ile2) + AMP + diphosphate + H(+)</text>
        <dbReference type="Rhea" id="RHEA:43744"/>
        <dbReference type="Rhea" id="RHEA-COMP:10625"/>
        <dbReference type="Rhea" id="RHEA-COMP:10670"/>
        <dbReference type="ChEBI" id="CHEBI:15378"/>
        <dbReference type="ChEBI" id="CHEBI:30616"/>
        <dbReference type="ChEBI" id="CHEBI:32551"/>
        <dbReference type="ChEBI" id="CHEBI:33019"/>
        <dbReference type="ChEBI" id="CHEBI:82748"/>
        <dbReference type="ChEBI" id="CHEBI:83665"/>
        <dbReference type="ChEBI" id="CHEBI:456215"/>
        <dbReference type="EC" id="6.3.4.19"/>
    </reaction>
</comment>
<dbReference type="CDD" id="cd01992">
    <property type="entry name" value="TilS_N"/>
    <property type="match status" value="1"/>
</dbReference>
<evidence type="ECO:0000313" key="9">
    <source>
        <dbReference type="Proteomes" id="UP000831859"/>
    </source>
</evidence>
<dbReference type="InterPro" id="IPR012795">
    <property type="entry name" value="tRNA_Ile_lys_synt_N"/>
</dbReference>
<comment type="similarity">
    <text evidence="6">Belongs to the tRNA(Ile)-lysidine synthase family.</text>
</comment>
<proteinExistence type="inferred from homology"/>
<dbReference type="EMBL" id="CP093362">
    <property type="protein sequence ID" value="UQS85013.1"/>
    <property type="molecule type" value="Genomic_DNA"/>
</dbReference>
<dbReference type="NCBIfam" id="TIGR02432">
    <property type="entry name" value="lysidine_TilS_N"/>
    <property type="match status" value="1"/>
</dbReference>
<name>A0ABY4PH89_9LACO</name>